<dbReference type="RefSeq" id="WP_067522741.1">
    <property type="nucleotide sequence ID" value="NZ_JABELX010000004.1"/>
</dbReference>
<proteinExistence type="predicted"/>
<dbReference type="InterPro" id="IPR036249">
    <property type="entry name" value="Thioredoxin-like_sf"/>
</dbReference>
<dbReference type="InterPro" id="IPR032801">
    <property type="entry name" value="PXL2A/B/C"/>
</dbReference>
<organism evidence="1 2">
    <name type="scientific">Nocardia uniformis</name>
    <dbReference type="NCBI Taxonomy" id="53432"/>
    <lineage>
        <taxon>Bacteria</taxon>
        <taxon>Bacillati</taxon>
        <taxon>Actinomycetota</taxon>
        <taxon>Actinomycetes</taxon>
        <taxon>Mycobacteriales</taxon>
        <taxon>Nocardiaceae</taxon>
        <taxon>Nocardia</taxon>
    </lineage>
</organism>
<accession>A0A849C486</accession>
<dbReference type="Pfam" id="PF13911">
    <property type="entry name" value="AhpC-TSA_2"/>
    <property type="match status" value="1"/>
</dbReference>
<name>A0A849C486_9NOCA</name>
<dbReference type="EMBL" id="JABELX010000004">
    <property type="protein sequence ID" value="NNH70597.1"/>
    <property type="molecule type" value="Genomic_DNA"/>
</dbReference>
<protein>
    <submittedName>
        <fullName evidence="1">AhpC/TSA family protein</fullName>
    </submittedName>
</protein>
<keyword evidence="2" id="KW-1185">Reference proteome</keyword>
<evidence type="ECO:0000313" key="2">
    <source>
        <dbReference type="Proteomes" id="UP000586827"/>
    </source>
</evidence>
<evidence type="ECO:0000313" key="1">
    <source>
        <dbReference type="EMBL" id="NNH70597.1"/>
    </source>
</evidence>
<dbReference type="SUPFAM" id="SSF52833">
    <property type="entry name" value="Thioredoxin-like"/>
    <property type="match status" value="1"/>
</dbReference>
<dbReference type="Proteomes" id="UP000586827">
    <property type="component" value="Unassembled WGS sequence"/>
</dbReference>
<reference evidence="1 2" key="1">
    <citation type="submission" date="2020-05" db="EMBL/GenBank/DDBJ databases">
        <title>MicrobeNet Type strains.</title>
        <authorList>
            <person name="Nicholson A.C."/>
        </authorList>
    </citation>
    <scope>NUCLEOTIDE SEQUENCE [LARGE SCALE GENOMIC DNA]</scope>
    <source>
        <strain evidence="1 2">JCM 3224</strain>
    </source>
</reference>
<sequence length="179" mass="19671">MSQLDIDDFVPARALTTIDGTAVSVPSPNRLTHLQFRRFAGCPICHLHLRSIVRRHGEIQAAGIDEVVVFHSAAEELRRYQADLPFAVIADPDRILYSEFGVESTPKAVAHPRAWLAAARGVARQRSVSGALGLGEDHFGQPADFLLAADGRVVDRKYGTHADDQWSVDEILTRAAHSR</sequence>
<comment type="caution">
    <text evidence="1">The sequence shown here is derived from an EMBL/GenBank/DDBJ whole genome shotgun (WGS) entry which is preliminary data.</text>
</comment>
<dbReference type="Gene3D" id="3.40.30.10">
    <property type="entry name" value="Glutaredoxin"/>
    <property type="match status" value="1"/>
</dbReference>
<gene>
    <name evidence="1" type="ORF">HLB23_12110</name>
</gene>
<dbReference type="AlphaFoldDB" id="A0A849C486"/>
<dbReference type="CDD" id="cd02970">
    <property type="entry name" value="PRX_like2"/>
    <property type="match status" value="1"/>
</dbReference>